<comment type="caution">
    <text evidence="1">The sequence shown here is derived from an EMBL/GenBank/DDBJ whole genome shotgun (WGS) entry which is preliminary data.</text>
</comment>
<evidence type="ECO:0000313" key="1">
    <source>
        <dbReference type="EMBL" id="MBP1854344.1"/>
    </source>
</evidence>
<keyword evidence="2" id="KW-1185">Reference proteome</keyword>
<dbReference type="Proteomes" id="UP000767291">
    <property type="component" value="Unassembled WGS sequence"/>
</dbReference>
<sequence length="233" mass="27677">MRDNIYSKYIDEVNKIKQNSGVYAIFLVGSSKAIDLKKVGQSVNDIDIFVICDSEEKQVRVIKDIDGLSFDINYFSKKYCDEMIEKREIFFINEMVDAKVAYDSMNISKDLIKSCKDSFAKGPKKLIASEKDYIKQELYTNLLKLADKQKYNEIEYHFLTNLFLKDIIIGYFSINDIWLPKEKKLLKALHKENRELYILFENAYRTKDYIDLNKIYIYVFRDVDIKKYIKLIY</sequence>
<organism evidence="1 2">
    <name type="scientific">Metaclostridioides mangenotii</name>
    <dbReference type="NCBI Taxonomy" id="1540"/>
    <lineage>
        <taxon>Bacteria</taxon>
        <taxon>Bacillati</taxon>
        <taxon>Bacillota</taxon>
        <taxon>Clostridia</taxon>
        <taxon>Peptostreptococcales</taxon>
        <taxon>Peptostreptococcaceae</taxon>
        <taxon>Metaclostridioides</taxon>
    </lineage>
</organism>
<dbReference type="EMBL" id="JAGGJX010000001">
    <property type="protein sequence ID" value="MBP1854344.1"/>
    <property type="molecule type" value="Genomic_DNA"/>
</dbReference>
<accession>A0ABS4E8T9</accession>
<reference evidence="1 2" key="1">
    <citation type="submission" date="2021-03" db="EMBL/GenBank/DDBJ databases">
        <title>Genomic Encyclopedia of Type Strains, Phase IV (KMG-IV): sequencing the most valuable type-strain genomes for metagenomic binning, comparative biology and taxonomic classification.</title>
        <authorList>
            <person name="Goeker M."/>
        </authorList>
    </citation>
    <scope>NUCLEOTIDE SEQUENCE [LARGE SCALE GENOMIC DNA]</scope>
    <source>
        <strain evidence="1 2">DSM 1289</strain>
    </source>
</reference>
<name>A0ABS4E8T9_9FIRM</name>
<gene>
    <name evidence="1" type="ORF">J2Z43_000734</name>
</gene>
<dbReference type="RefSeq" id="WP_209455880.1">
    <property type="nucleotide sequence ID" value="NZ_BAAACS010000017.1"/>
</dbReference>
<protein>
    <recommendedName>
        <fullName evidence="3">Polymerase nucleotidyl transferase domain-containing protein</fullName>
    </recommendedName>
</protein>
<evidence type="ECO:0008006" key="3">
    <source>
        <dbReference type="Google" id="ProtNLM"/>
    </source>
</evidence>
<evidence type="ECO:0000313" key="2">
    <source>
        <dbReference type="Proteomes" id="UP000767291"/>
    </source>
</evidence>
<proteinExistence type="predicted"/>